<proteinExistence type="predicted"/>
<dbReference type="RefSeq" id="WP_185966854.1">
    <property type="nucleotide sequence ID" value="NZ_JACSRA010000007.1"/>
</dbReference>
<dbReference type="InterPro" id="IPR011335">
    <property type="entry name" value="Restrct_endonuc-II-like"/>
</dbReference>
<reference evidence="2 3" key="1">
    <citation type="submission" date="2020-08" db="EMBL/GenBank/DDBJ databases">
        <title>A Genomic Blueprint of the Chicken Gut Microbiome.</title>
        <authorList>
            <person name="Gilroy R."/>
            <person name="Ravi A."/>
            <person name="Getino M."/>
            <person name="Pursley I."/>
            <person name="Horton D.L."/>
            <person name="Alikhan N.-F."/>
            <person name="Baker D."/>
            <person name="Gharbi K."/>
            <person name="Hall N."/>
            <person name="Watson M."/>
            <person name="Adriaenssens E.M."/>
            <person name="Foster-Nyarko E."/>
            <person name="Jarju S."/>
            <person name="Secka A."/>
            <person name="Antonio M."/>
            <person name="Oren A."/>
            <person name="Chaudhuri R."/>
            <person name="La Ragione R.M."/>
            <person name="Hildebrand F."/>
            <person name="Pallen M.J."/>
        </authorList>
    </citation>
    <scope>NUCLEOTIDE SEQUENCE [LARGE SCALE GENOMIC DNA]</scope>
    <source>
        <strain evidence="2 3">Sa3CVN1</strain>
    </source>
</reference>
<comment type="caution">
    <text evidence="2">The sequence shown here is derived from an EMBL/GenBank/DDBJ whole genome shotgun (WGS) entry which is preliminary data.</text>
</comment>
<evidence type="ECO:0000259" key="1">
    <source>
        <dbReference type="Pfam" id="PF09002"/>
    </source>
</evidence>
<dbReference type="InterPro" id="IPR015093">
    <property type="entry name" value="Card1_endonucl_dom"/>
</dbReference>
<sequence length="377" mass="43921">MMFNTLVCLFDEHNEVNILLVEKFKIKNLVLLVSEYDKDSKKIYSQMFPDCIVEIRKVENQDIESIKMILEKYKNVLVNLTGGEKLDSLILSRAASELNIDSIYVDLVNKKRYIFTNDFRIVSEPLKDISIKEITELSGVKIIDESSYLIEKSEILNITKIIQSNIEIWHKHKQKLYDNNTFIHNYRDSYRVIINRRNLEEEEVKLVDTSLKYLSDINGIEYFEENDQIVVDFKNNYLKGFLFKSGTWLEVLTHLIVKEIDQVDETKSGVIFCWSNNAKEVRNELDVIAIRDSVLVCISCKDSEKYDEDALNELKVYSDRLGGEDAIKILVATKKPSKVTVNNRAKEMGINLVIMGKDIEMFKKKIENIITEKKYPL</sequence>
<dbReference type="Proteomes" id="UP000627781">
    <property type="component" value="Unassembled WGS sequence"/>
</dbReference>
<dbReference type="SUPFAM" id="SSF52980">
    <property type="entry name" value="Restriction endonuclease-like"/>
    <property type="match status" value="1"/>
</dbReference>
<evidence type="ECO:0000313" key="2">
    <source>
        <dbReference type="EMBL" id="MBD7910859.1"/>
    </source>
</evidence>
<organism evidence="2 3">
    <name type="scientific">Clostridium cibarium</name>
    <dbReference type="NCBI Taxonomy" id="2762247"/>
    <lineage>
        <taxon>Bacteria</taxon>
        <taxon>Bacillati</taxon>
        <taxon>Bacillota</taxon>
        <taxon>Clostridia</taxon>
        <taxon>Eubacteriales</taxon>
        <taxon>Clostridiaceae</taxon>
        <taxon>Clostridium</taxon>
    </lineage>
</organism>
<protein>
    <submittedName>
        <fullName evidence="2">DUF1887 family protein</fullName>
    </submittedName>
</protein>
<dbReference type="EMBL" id="JACSRA010000007">
    <property type="protein sequence ID" value="MBD7910859.1"/>
    <property type="molecule type" value="Genomic_DNA"/>
</dbReference>
<feature type="domain" description="Card1 endonuclease" evidence="1">
    <location>
        <begin position="243"/>
        <end position="368"/>
    </location>
</feature>
<dbReference type="Pfam" id="PF09002">
    <property type="entry name" value="Card1_endonuc"/>
    <property type="match status" value="1"/>
</dbReference>
<keyword evidence="3" id="KW-1185">Reference proteome</keyword>
<evidence type="ECO:0000313" key="3">
    <source>
        <dbReference type="Proteomes" id="UP000627781"/>
    </source>
</evidence>
<gene>
    <name evidence="2" type="ORF">H9661_05770</name>
</gene>
<dbReference type="Gene3D" id="3.40.1350.10">
    <property type="match status" value="1"/>
</dbReference>
<dbReference type="Gene3D" id="3.40.50.10770">
    <property type="entry name" value="Hypothetical protein VC1899 like domain (Restriction endonuclease-like)"/>
    <property type="match status" value="1"/>
</dbReference>
<name>A0ABR8PRQ9_9CLOT</name>
<dbReference type="InterPro" id="IPR011856">
    <property type="entry name" value="tRNA_endonuc-like_dom_sf"/>
</dbReference>
<accession>A0ABR8PRQ9</accession>